<evidence type="ECO:0000313" key="2">
    <source>
        <dbReference type="EMBL" id="CUA92595.1"/>
    </source>
</evidence>
<feature type="compositionally biased region" description="Gly residues" evidence="1">
    <location>
        <begin position="1"/>
        <end position="26"/>
    </location>
</feature>
<gene>
    <name evidence="2" type="ORF">Ga0061067_10214</name>
</gene>
<dbReference type="Proteomes" id="UP000183900">
    <property type="component" value="Unassembled WGS sequence"/>
</dbReference>
<proteinExistence type="predicted"/>
<protein>
    <submittedName>
        <fullName evidence="2">Uncharacterized protein</fullName>
    </submittedName>
</protein>
<keyword evidence="3" id="KW-1185">Reference proteome</keyword>
<feature type="compositionally biased region" description="Basic and acidic residues" evidence="1">
    <location>
        <begin position="149"/>
        <end position="161"/>
    </location>
</feature>
<organism evidence="2 3">
    <name type="scientific">Pannonibacter indicus</name>
    <dbReference type="NCBI Taxonomy" id="466044"/>
    <lineage>
        <taxon>Bacteria</taxon>
        <taxon>Pseudomonadati</taxon>
        <taxon>Pseudomonadota</taxon>
        <taxon>Alphaproteobacteria</taxon>
        <taxon>Hyphomicrobiales</taxon>
        <taxon>Stappiaceae</taxon>
        <taxon>Pannonibacter</taxon>
    </lineage>
</organism>
<name>A0A0K6HNX9_9HYPH</name>
<sequence>MKGLGSGLGSVLGCGVGSEQGNGPDGSGLPESETGTQPSRRRAGVAALANQAGPLPRQAAPSPAPEAPAPMRSIRSAAAAPQRVPASKAGNPKGLRSLGFLSHGGSASGEPPRRARGRRMHTQVVTAPPAPDAAAKPSDLSIRPKRLPSLREEKAQDKQDP</sequence>
<dbReference type="AlphaFoldDB" id="A0A0K6HNX9"/>
<feature type="region of interest" description="Disordered" evidence="1">
    <location>
        <begin position="1"/>
        <end position="161"/>
    </location>
</feature>
<evidence type="ECO:0000313" key="3">
    <source>
        <dbReference type="Proteomes" id="UP000183900"/>
    </source>
</evidence>
<accession>A0A0K6HNX9</accession>
<reference evidence="3" key="1">
    <citation type="submission" date="2015-08" db="EMBL/GenBank/DDBJ databases">
        <authorList>
            <person name="Varghese N."/>
        </authorList>
    </citation>
    <scope>NUCLEOTIDE SEQUENCE [LARGE SCALE GENOMIC DNA]</scope>
    <source>
        <strain evidence="3">DSM 23407</strain>
    </source>
</reference>
<dbReference type="EMBL" id="CYHE01000002">
    <property type="protein sequence ID" value="CUA92595.1"/>
    <property type="molecule type" value="Genomic_DNA"/>
</dbReference>
<evidence type="ECO:0000256" key="1">
    <source>
        <dbReference type="SAM" id="MobiDB-lite"/>
    </source>
</evidence>